<evidence type="ECO:0000313" key="5">
    <source>
        <dbReference type="Proteomes" id="UP000309038"/>
    </source>
</evidence>
<dbReference type="PANTHER" id="PTHR13754:SF13">
    <property type="entry name" value="METALLO-BETA-LACTAMASE SUPERFAMILY PROTEIN (AFU_ORTHOLOGUE AFUA_3G07630)"/>
    <property type="match status" value="1"/>
</dbReference>
<dbReference type="PANTHER" id="PTHR13754">
    <property type="entry name" value="METALLO-BETA-LACTAMASE SUPERFAMILY PROTEIN"/>
    <property type="match status" value="1"/>
</dbReference>
<feature type="transmembrane region" description="Helical" evidence="2">
    <location>
        <begin position="36"/>
        <end position="60"/>
    </location>
</feature>
<evidence type="ECO:0000259" key="3">
    <source>
        <dbReference type="Pfam" id="PF00753"/>
    </source>
</evidence>
<dbReference type="EMBL" id="SGPJ01000058">
    <property type="protein sequence ID" value="THH00162.1"/>
    <property type="molecule type" value="Genomic_DNA"/>
</dbReference>
<keyword evidence="5" id="KW-1185">Reference proteome</keyword>
<protein>
    <recommendedName>
        <fullName evidence="3">Metallo-beta-lactamase domain-containing protein</fullName>
    </recommendedName>
</protein>
<dbReference type="SUPFAM" id="SSF56281">
    <property type="entry name" value="Metallo-hydrolase/oxidoreductase"/>
    <property type="match status" value="1"/>
</dbReference>
<dbReference type="GO" id="GO:0016740">
    <property type="term" value="F:transferase activity"/>
    <property type="evidence" value="ECO:0007669"/>
    <property type="project" value="TreeGrafter"/>
</dbReference>
<reference evidence="4 5" key="1">
    <citation type="submission" date="2019-02" db="EMBL/GenBank/DDBJ databases">
        <title>Genome sequencing of the rare red list fungi Phlebia centrifuga.</title>
        <authorList>
            <person name="Buettner E."/>
            <person name="Kellner H."/>
        </authorList>
    </citation>
    <scope>NUCLEOTIDE SEQUENCE [LARGE SCALE GENOMIC DNA]</scope>
    <source>
        <strain evidence="4 5">DSM 108282</strain>
    </source>
</reference>
<dbReference type="InterPro" id="IPR052926">
    <property type="entry name" value="Metallo-beta-lactamase_dom"/>
</dbReference>
<proteinExistence type="predicted"/>
<dbReference type="AlphaFoldDB" id="A0A4S4KNN2"/>
<keyword evidence="2" id="KW-0472">Membrane</keyword>
<evidence type="ECO:0000313" key="4">
    <source>
        <dbReference type="EMBL" id="THH00162.1"/>
    </source>
</evidence>
<evidence type="ECO:0000256" key="2">
    <source>
        <dbReference type="SAM" id="Phobius"/>
    </source>
</evidence>
<sequence>MRAGLRSTGPSGTSAADSAASSSPPPFQLPGKTLSVLPIGLAVFAGISVIALIVVGLVTYERTNLPLPQAFRQRKLAESGANMGYGGMARVDKLTITFLVDNNIEWFGKLPPGFTHELRQHITDHNPPIDPVTGAPTIDFENYCCGAHGFSALIETQAEGESETHYTLFDAGPESRSIARNVAAMRIPVERVERVVLSHWHSDHSGGILAFLRMHREASKNLENAQACVVDLHPDRPIARGIAPGGKIMARLAPDPTFEEIENEGGVVDKHADGHAVAGNTVWISGEIPRLTEYEKGIIGGVRPSEC</sequence>
<feature type="compositionally biased region" description="Low complexity" evidence="1">
    <location>
        <begin position="7"/>
        <end position="22"/>
    </location>
</feature>
<gene>
    <name evidence="4" type="ORF">EW026_g2328</name>
</gene>
<accession>A0A4S4KNN2</accession>
<dbReference type="Pfam" id="PF00753">
    <property type="entry name" value="Lactamase_B"/>
    <property type="match status" value="1"/>
</dbReference>
<dbReference type="InterPro" id="IPR036866">
    <property type="entry name" value="RibonucZ/Hydroxyglut_hydro"/>
</dbReference>
<name>A0A4S4KNN2_9APHY</name>
<keyword evidence="2" id="KW-1133">Transmembrane helix</keyword>
<feature type="region of interest" description="Disordered" evidence="1">
    <location>
        <begin position="1"/>
        <end position="24"/>
    </location>
</feature>
<evidence type="ECO:0000256" key="1">
    <source>
        <dbReference type="SAM" id="MobiDB-lite"/>
    </source>
</evidence>
<keyword evidence="2" id="KW-0812">Transmembrane</keyword>
<comment type="caution">
    <text evidence="4">The sequence shown here is derived from an EMBL/GenBank/DDBJ whole genome shotgun (WGS) entry which is preliminary data.</text>
</comment>
<organism evidence="4 5">
    <name type="scientific">Hermanssonia centrifuga</name>
    <dbReference type="NCBI Taxonomy" id="98765"/>
    <lineage>
        <taxon>Eukaryota</taxon>
        <taxon>Fungi</taxon>
        <taxon>Dikarya</taxon>
        <taxon>Basidiomycota</taxon>
        <taxon>Agaricomycotina</taxon>
        <taxon>Agaricomycetes</taxon>
        <taxon>Polyporales</taxon>
        <taxon>Meruliaceae</taxon>
        <taxon>Hermanssonia</taxon>
    </lineage>
</organism>
<dbReference type="Gene3D" id="3.60.15.10">
    <property type="entry name" value="Ribonuclease Z/Hydroxyacylglutathione hydrolase-like"/>
    <property type="match status" value="1"/>
</dbReference>
<feature type="domain" description="Metallo-beta-lactamase" evidence="3">
    <location>
        <begin position="162"/>
        <end position="213"/>
    </location>
</feature>
<dbReference type="Proteomes" id="UP000309038">
    <property type="component" value="Unassembled WGS sequence"/>
</dbReference>
<dbReference type="InterPro" id="IPR001279">
    <property type="entry name" value="Metallo-B-lactamas"/>
</dbReference>